<organism evidence="1 2">
    <name type="scientific">Haloquadratum walsbyi J07HQW2</name>
    <dbReference type="NCBI Taxonomy" id="1238425"/>
    <lineage>
        <taxon>Archaea</taxon>
        <taxon>Methanobacteriati</taxon>
        <taxon>Methanobacteriota</taxon>
        <taxon>Stenosarchaea group</taxon>
        <taxon>Halobacteria</taxon>
        <taxon>Halobacteriales</taxon>
        <taxon>Haloferacaceae</taxon>
        <taxon>Haloquadratum</taxon>
    </lineage>
</organism>
<reference evidence="1 2" key="1">
    <citation type="journal article" date="2013" name="PLoS ONE">
        <title>Assembly-driven community genomics of a hypersaline microbial ecosystem.</title>
        <authorList>
            <person name="Podell S."/>
            <person name="Ugalde J.A."/>
            <person name="Narasingarao P."/>
            <person name="Banfield J.F."/>
            <person name="Heidelberg K.B."/>
            <person name="Allen E.E."/>
        </authorList>
    </citation>
    <scope>NUCLEOTIDE SEQUENCE [LARGE SCALE GENOMIC DNA]</scope>
    <source>
        <strain evidence="2">J07HQW2</strain>
    </source>
</reference>
<gene>
    <name evidence="1" type="ORF">J07HQW2_00239</name>
</gene>
<dbReference type="HOGENOM" id="CLU_3147913_0_0_2"/>
<dbReference type="AlphaFoldDB" id="U1NAF2"/>
<dbReference type="Proteomes" id="UP000030710">
    <property type="component" value="Unassembled WGS sequence"/>
</dbReference>
<evidence type="ECO:0000313" key="1">
    <source>
        <dbReference type="EMBL" id="ERG93805.1"/>
    </source>
</evidence>
<proteinExistence type="predicted"/>
<dbReference type="EMBL" id="KE356561">
    <property type="protein sequence ID" value="ERG93805.1"/>
    <property type="molecule type" value="Genomic_DNA"/>
</dbReference>
<evidence type="ECO:0000313" key="2">
    <source>
        <dbReference type="Proteomes" id="UP000030710"/>
    </source>
</evidence>
<accession>U1NAF2</accession>
<dbReference type="STRING" id="1238425.J07HQW2_00239"/>
<protein>
    <submittedName>
        <fullName evidence="1">Uncharacterized protein</fullName>
    </submittedName>
</protein>
<sequence>MRLLRSSLTNKAYSSIVYHHVSTVLAPGYRSEIPLRISMSSEVSELLQ</sequence>
<name>U1NAF2_9EURY</name>